<dbReference type="EMBL" id="MTEI01000020">
    <property type="protein sequence ID" value="OQW86215.1"/>
    <property type="molecule type" value="Genomic_DNA"/>
</dbReference>
<dbReference type="AlphaFoldDB" id="A0A1W9KPZ3"/>
<dbReference type="InterPro" id="IPR036977">
    <property type="entry name" value="DNA_primase_Znf_CHC2"/>
</dbReference>
<evidence type="ECO:0000313" key="2">
    <source>
        <dbReference type="Proteomes" id="UP000192505"/>
    </source>
</evidence>
<dbReference type="GO" id="GO:0006260">
    <property type="term" value="P:DNA replication"/>
    <property type="evidence" value="ECO:0007669"/>
    <property type="project" value="InterPro"/>
</dbReference>
<dbReference type="GO" id="GO:0008270">
    <property type="term" value="F:zinc ion binding"/>
    <property type="evidence" value="ECO:0007669"/>
    <property type="project" value="InterPro"/>
</dbReference>
<dbReference type="Gene3D" id="3.90.580.10">
    <property type="entry name" value="Zinc finger, CHC2-type domain"/>
    <property type="match status" value="1"/>
</dbReference>
<proteinExistence type="predicted"/>
<organism evidence="1 2">
    <name type="scientific">Rhodoferax ferrireducens</name>
    <dbReference type="NCBI Taxonomy" id="192843"/>
    <lineage>
        <taxon>Bacteria</taxon>
        <taxon>Pseudomonadati</taxon>
        <taxon>Pseudomonadota</taxon>
        <taxon>Betaproteobacteria</taxon>
        <taxon>Burkholderiales</taxon>
        <taxon>Comamonadaceae</taxon>
        <taxon>Rhodoferax</taxon>
    </lineage>
</organism>
<protein>
    <recommendedName>
        <fullName evidence="3">Virulence-associated protein E</fullName>
    </recommendedName>
</protein>
<evidence type="ECO:0008006" key="3">
    <source>
        <dbReference type="Google" id="ProtNLM"/>
    </source>
</evidence>
<dbReference type="Proteomes" id="UP000192505">
    <property type="component" value="Unassembled WGS sequence"/>
</dbReference>
<dbReference type="GO" id="GO:0003677">
    <property type="term" value="F:DNA binding"/>
    <property type="evidence" value="ECO:0007669"/>
    <property type="project" value="InterPro"/>
</dbReference>
<evidence type="ECO:0000313" key="1">
    <source>
        <dbReference type="EMBL" id="OQW86215.1"/>
    </source>
</evidence>
<accession>A0A1W9KPZ3</accession>
<dbReference type="SUPFAM" id="SSF57783">
    <property type="entry name" value="Zinc beta-ribbon"/>
    <property type="match status" value="1"/>
</dbReference>
<comment type="caution">
    <text evidence="1">The sequence shown here is derived from an EMBL/GenBank/DDBJ whole genome shotgun (WGS) entry which is preliminary data.</text>
</comment>
<reference evidence="1 2" key="1">
    <citation type="submission" date="2017-01" db="EMBL/GenBank/DDBJ databases">
        <title>Novel large sulfur bacteria in the metagenomes of groundwater-fed chemosynthetic microbial mats in the Lake Huron basin.</title>
        <authorList>
            <person name="Sharrar A.M."/>
            <person name="Flood B.E."/>
            <person name="Bailey J.V."/>
            <person name="Jones D.S."/>
            <person name="Biddanda B."/>
            <person name="Ruberg S.A."/>
            <person name="Marcus D.N."/>
            <person name="Dick G.J."/>
        </authorList>
    </citation>
    <scope>NUCLEOTIDE SEQUENCE [LARGE SCALE GENOMIC DNA]</scope>
    <source>
        <strain evidence="1">A7</strain>
    </source>
</reference>
<name>A0A1W9KPZ3_9BURK</name>
<gene>
    <name evidence="1" type="ORF">BWK72_18340</name>
</gene>
<sequence length="150" mass="16181">MSAAPIDNILPLLSKVKQRQPGQWSACCPAHDDKGPSLSIRELPTGEILLFCFSGCGASAILAALGLDFKDLYPPREPSGREPNRYPRLLTAGQALELLETEARLVAVAAANVLHGVMLHQPDLDRLTQAAGRIAWLREEASALGGHRHD</sequence>